<dbReference type="Pfam" id="PF14953">
    <property type="entry name" value="DUF4504"/>
    <property type="match status" value="1"/>
</dbReference>
<keyword evidence="2" id="KW-1185">Reference proteome</keyword>
<evidence type="ECO:0000313" key="2">
    <source>
        <dbReference type="Proteomes" id="UP000236161"/>
    </source>
</evidence>
<proteinExistence type="predicted"/>
<gene>
    <name evidence="1" type="ORF">AXF42_Ash012082</name>
</gene>
<protein>
    <submittedName>
        <fullName evidence="1">Uncharacterized protein</fullName>
    </submittedName>
</protein>
<name>A0A2I0AJS1_9ASPA</name>
<organism evidence="1 2">
    <name type="scientific">Apostasia shenzhenica</name>
    <dbReference type="NCBI Taxonomy" id="1088818"/>
    <lineage>
        <taxon>Eukaryota</taxon>
        <taxon>Viridiplantae</taxon>
        <taxon>Streptophyta</taxon>
        <taxon>Embryophyta</taxon>
        <taxon>Tracheophyta</taxon>
        <taxon>Spermatophyta</taxon>
        <taxon>Magnoliopsida</taxon>
        <taxon>Liliopsida</taxon>
        <taxon>Asparagales</taxon>
        <taxon>Orchidaceae</taxon>
        <taxon>Apostasioideae</taxon>
        <taxon>Apostasia</taxon>
    </lineage>
</organism>
<dbReference type="Proteomes" id="UP000236161">
    <property type="component" value="Unassembled WGS sequence"/>
</dbReference>
<dbReference type="EMBL" id="KZ451978">
    <property type="protein sequence ID" value="PKA55790.1"/>
    <property type="molecule type" value="Genomic_DNA"/>
</dbReference>
<dbReference type="STRING" id="1088818.A0A2I0AJS1"/>
<dbReference type="PANTHER" id="PTHR31366">
    <property type="entry name" value="UPF0739 PROTEIN C1ORF74"/>
    <property type="match status" value="1"/>
</dbReference>
<dbReference type="PANTHER" id="PTHR31366:SF2">
    <property type="entry name" value="UPF0739 PROTEIN C1ORF74"/>
    <property type="match status" value="1"/>
</dbReference>
<dbReference type="AlphaFoldDB" id="A0A2I0AJS1"/>
<dbReference type="OrthoDB" id="2395010at2759"/>
<dbReference type="InterPro" id="IPR027850">
    <property type="entry name" value="DUF4504"/>
</dbReference>
<evidence type="ECO:0000313" key="1">
    <source>
        <dbReference type="EMBL" id="PKA55790.1"/>
    </source>
</evidence>
<reference evidence="1 2" key="1">
    <citation type="journal article" date="2017" name="Nature">
        <title>The Apostasia genome and the evolution of orchids.</title>
        <authorList>
            <person name="Zhang G.Q."/>
            <person name="Liu K.W."/>
            <person name="Li Z."/>
            <person name="Lohaus R."/>
            <person name="Hsiao Y.Y."/>
            <person name="Niu S.C."/>
            <person name="Wang J.Y."/>
            <person name="Lin Y.C."/>
            <person name="Xu Q."/>
            <person name="Chen L.J."/>
            <person name="Yoshida K."/>
            <person name="Fujiwara S."/>
            <person name="Wang Z.W."/>
            <person name="Zhang Y.Q."/>
            <person name="Mitsuda N."/>
            <person name="Wang M."/>
            <person name="Liu G.H."/>
            <person name="Pecoraro L."/>
            <person name="Huang H.X."/>
            <person name="Xiao X.J."/>
            <person name="Lin M."/>
            <person name="Wu X.Y."/>
            <person name="Wu W.L."/>
            <person name="Chen Y.Y."/>
            <person name="Chang S.B."/>
            <person name="Sakamoto S."/>
            <person name="Ohme-Takagi M."/>
            <person name="Yagi M."/>
            <person name="Zeng S.J."/>
            <person name="Shen C.Y."/>
            <person name="Yeh C.M."/>
            <person name="Luo Y.B."/>
            <person name="Tsai W.C."/>
            <person name="Van de Peer Y."/>
            <person name="Liu Z.J."/>
        </authorList>
    </citation>
    <scope>NUCLEOTIDE SEQUENCE [LARGE SCALE GENOMIC DNA]</scope>
    <source>
        <strain evidence="2">cv. Shenzhen</strain>
        <tissue evidence="1">Stem</tissue>
    </source>
</reference>
<accession>A0A2I0AJS1</accession>
<sequence length="250" mass="28356">MELQDVEEIFDLLDSCILRIKWRLRPSSKRRLGTDFLALCTGLRAVVMVDYGGKMPELQDRLCDLLSLMCKECAILLSLRILVIDDMIYIIHSEGHTELSNLSLEQRLLFVDLEVDPPQLLLPTNQTMAVSEFLSVQKLFLSLFPDDAFPNPLHRASSPAMVPEAELSVCKATNVARIADPAAHHSCEIIDLTSCLRDAQITIPALNGWLLGYPVVYLFRKEHATDAVYNLSTKNLHIYRIIICRLRNCY</sequence>